<evidence type="ECO:0000259" key="1">
    <source>
        <dbReference type="Pfam" id="PF12680"/>
    </source>
</evidence>
<dbReference type="OrthoDB" id="4546439at2"/>
<sequence>MDSAMDQTTTTDAVDRFRAATKDRDFEAVQATLTPDATLISPLSGRLVFRGADDLRILLTAAYGGVSGLRWTEQIGDGAHRVLLAEAALGPFRFTEALVLELADDGRIRTLKPHLRPWLSLTVLAVWLAPGLLKHPGVLRRAMRGASAP</sequence>
<protein>
    <recommendedName>
        <fullName evidence="1">SnoaL-like domain-containing protein</fullName>
    </recommendedName>
</protein>
<gene>
    <name evidence="2" type="ORF">NN4_86690</name>
</gene>
<dbReference type="InterPro" id="IPR037401">
    <property type="entry name" value="SnoaL-like"/>
</dbReference>
<dbReference type="SUPFAM" id="SSF54427">
    <property type="entry name" value="NTF2-like"/>
    <property type="match status" value="1"/>
</dbReference>
<feature type="domain" description="SnoaL-like" evidence="1">
    <location>
        <begin position="14"/>
        <end position="108"/>
    </location>
</feature>
<evidence type="ECO:0000313" key="2">
    <source>
        <dbReference type="EMBL" id="GEM44150.1"/>
    </source>
</evidence>
<keyword evidence="3" id="KW-1185">Reference proteome</keyword>
<comment type="caution">
    <text evidence="2">The sequence shown here is derived from an EMBL/GenBank/DDBJ whole genome shotgun (WGS) entry which is preliminary data.</text>
</comment>
<dbReference type="EMBL" id="BJXA01000139">
    <property type="protein sequence ID" value="GEM44150.1"/>
    <property type="molecule type" value="Genomic_DNA"/>
</dbReference>
<reference evidence="2 3" key="1">
    <citation type="submission" date="2019-07" db="EMBL/GenBank/DDBJ databases">
        <title>Whole genome shotgun sequence of Nocardia ninae NBRC 108245.</title>
        <authorList>
            <person name="Hosoyama A."/>
            <person name="Uohara A."/>
            <person name="Ohji S."/>
            <person name="Ichikawa N."/>
        </authorList>
    </citation>
    <scope>NUCLEOTIDE SEQUENCE [LARGE SCALE GENOMIC DNA]</scope>
    <source>
        <strain evidence="2 3">NBRC 108245</strain>
    </source>
</reference>
<organism evidence="2 3">
    <name type="scientific">Nocardia ninae NBRC 108245</name>
    <dbReference type="NCBI Taxonomy" id="1210091"/>
    <lineage>
        <taxon>Bacteria</taxon>
        <taxon>Bacillati</taxon>
        <taxon>Actinomycetota</taxon>
        <taxon>Actinomycetes</taxon>
        <taxon>Mycobacteriales</taxon>
        <taxon>Nocardiaceae</taxon>
        <taxon>Nocardia</taxon>
    </lineage>
</organism>
<evidence type="ECO:0000313" key="3">
    <source>
        <dbReference type="Proteomes" id="UP000321424"/>
    </source>
</evidence>
<dbReference type="Pfam" id="PF12680">
    <property type="entry name" value="SnoaL_2"/>
    <property type="match status" value="1"/>
</dbReference>
<dbReference type="AlphaFoldDB" id="A0A511MUA0"/>
<accession>A0A511MUA0</accession>
<proteinExistence type="predicted"/>
<dbReference type="InterPro" id="IPR032710">
    <property type="entry name" value="NTF2-like_dom_sf"/>
</dbReference>
<dbReference type="Gene3D" id="3.10.450.50">
    <property type="match status" value="1"/>
</dbReference>
<name>A0A511MUA0_9NOCA</name>
<dbReference type="Proteomes" id="UP000321424">
    <property type="component" value="Unassembled WGS sequence"/>
</dbReference>